<evidence type="ECO:0000313" key="4">
    <source>
        <dbReference type="EMBL" id="OFJ52961.1"/>
    </source>
</evidence>
<organism evidence="4 5">
    <name type="scientific">Mycolicibacterium grossiae</name>
    <dbReference type="NCBI Taxonomy" id="1552759"/>
    <lineage>
        <taxon>Bacteria</taxon>
        <taxon>Bacillati</taxon>
        <taxon>Actinomycetota</taxon>
        <taxon>Actinomycetes</taxon>
        <taxon>Mycobacteriales</taxon>
        <taxon>Mycobacteriaceae</taxon>
        <taxon>Mycolicibacterium</taxon>
    </lineage>
</organism>
<accession>A0A1E8Q400</accession>
<dbReference type="Proteomes" id="UP000178953">
    <property type="component" value="Unassembled WGS sequence"/>
</dbReference>
<keyword evidence="5" id="KW-1185">Reference proteome</keyword>
<dbReference type="InterPro" id="IPR036388">
    <property type="entry name" value="WH-like_DNA-bd_sf"/>
</dbReference>
<feature type="domain" description="ANTAR" evidence="3">
    <location>
        <begin position="150"/>
        <end position="211"/>
    </location>
</feature>
<dbReference type="EMBL" id="MCHX01000032">
    <property type="protein sequence ID" value="OFJ52961.1"/>
    <property type="molecule type" value="Genomic_DNA"/>
</dbReference>
<dbReference type="SUPFAM" id="SSF55781">
    <property type="entry name" value="GAF domain-like"/>
    <property type="match status" value="1"/>
</dbReference>
<comment type="caution">
    <text evidence="4">The sequence shown here is derived from an EMBL/GenBank/DDBJ whole genome shotgun (WGS) entry which is preliminary data.</text>
</comment>
<evidence type="ECO:0000313" key="5">
    <source>
        <dbReference type="Proteomes" id="UP000178953"/>
    </source>
</evidence>
<gene>
    <name evidence="4" type="ORF">BEL07_15140</name>
</gene>
<dbReference type="AlphaFoldDB" id="A0A1E8Q400"/>
<dbReference type="InterPro" id="IPR005561">
    <property type="entry name" value="ANTAR"/>
</dbReference>
<dbReference type="PIRSF" id="PIRSF036625">
    <property type="entry name" value="GAF_ANTAR"/>
    <property type="match status" value="1"/>
</dbReference>
<dbReference type="Gene3D" id="1.10.10.10">
    <property type="entry name" value="Winged helix-like DNA-binding domain superfamily/Winged helix DNA-binding domain"/>
    <property type="match status" value="1"/>
</dbReference>
<dbReference type="Pfam" id="PF13185">
    <property type="entry name" value="GAF_2"/>
    <property type="match status" value="1"/>
</dbReference>
<dbReference type="SMART" id="SM01012">
    <property type="entry name" value="ANTAR"/>
    <property type="match status" value="1"/>
</dbReference>
<dbReference type="InterPro" id="IPR012074">
    <property type="entry name" value="GAF_ANTAR"/>
</dbReference>
<keyword evidence="2" id="KW-0804">Transcription</keyword>
<dbReference type="Pfam" id="PF03861">
    <property type="entry name" value="ANTAR"/>
    <property type="match status" value="1"/>
</dbReference>
<name>A0A1E8Q400_9MYCO</name>
<protein>
    <recommendedName>
        <fullName evidence="3">ANTAR domain-containing protein</fullName>
    </recommendedName>
</protein>
<evidence type="ECO:0000256" key="2">
    <source>
        <dbReference type="ARBA" id="ARBA00023163"/>
    </source>
</evidence>
<sequence length="216" mass="22896">MADLARTVARPRSRADVFDDVTGAAVEIIDGVDAAGILLIGDDGQFESHAGTSPLPHELDELQQLLHEGPCLEAALDDLVVRTHDFRHEPRWPAYSVEAVKLGVLSGMSFRLYTAERTAGALNLFGFAPTPWDAEALATGSVLAAHAVAAVLAERQHAHLRSALADRDRVGQAKGVLMERHGVDDVQAFDMLKAYADGGGGALVDIAEQVLGTRGG</sequence>
<dbReference type="OrthoDB" id="4629915at2"/>
<evidence type="ECO:0000256" key="1">
    <source>
        <dbReference type="ARBA" id="ARBA00023015"/>
    </source>
</evidence>
<keyword evidence="1" id="KW-0805">Transcription regulation</keyword>
<dbReference type="InterPro" id="IPR003018">
    <property type="entry name" value="GAF"/>
</dbReference>
<proteinExistence type="predicted"/>
<dbReference type="InterPro" id="IPR029016">
    <property type="entry name" value="GAF-like_dom_sf"/>
</dbReference>
<dbReference type="PROSITE" id="PS50921">
    <property type="entry name" value="ANTAR"/>
    <property type="match status" value="1"/>
</dbReference>
<reference evidence="4 5" key="1">
    <citation type="submission" date="2016-09" db="EMBL/GenBank/DDBJ databases">
        <title>genome sequence of Mycobacterium sp. 739 SCH.</title>
        <authorList>
            <person name="Greninger A.L."/>
            <person name="Qin X."/>
            <person name="Jerome K."/>
            <person name="Vora S."/>
            <person name="Quinn K."/>
        </authorList>
    </citation>
    <scope>NUCLEOTIDE SEQUENCE [LARGE SCALE GENOMIC DNA]</scope>
    <source>
        <strain evidence="4 5">SCH</strain>
    </source>
</reference>
<dbReference type="Gene3D" id="3.30.450.40">
    <property type="match status" value="1"/>
</dbReference>
<evidence type="ECO:0000259" key="3">
    <source>
        <dbReference type="PROSITE" id="PS50921"/>
    </source>
</evidence>
<dbReference type="GO" id="GO:0003723">
    <property type="term" value="F:RNA binding"/>
    <property type="evidence" value="ECO:0007669"/>
    <property type="project" value="InterPro"/>
</dbReference>